<keyword evidence="1" id="KW-0472">Membrane</keyword>
<dbReference type="InterPro" id="IPR045378">
    <property type="entry name" value="LNT_N"/>
</dbReference>
<evidence type="ECO:0000256" key="1">
    <source>
        <dbReference type="SAM" id="Phobius"/>
    </source>
</evidence>
<keyword evidence="3" id="KW-0808">Transferase</keyword>
<feature type="non-terminal residue" evidence="3">
    <location>
        <position position="1"/>
    </location>
</feature>
<dbReference type="AlphaFoldDB" id="T0ZYL7"/>
<dbReference type="EMBL" id="AUZZ01005431">
    <property type="protein sequence ID" value="EQD49682.1"/>
    <property type="molecule type" value="Genomic_DNA"/>
</dbReference>
<reference evidence="3" key="2">
    <citation type="journal article" date="2014" name="ISME J.">
        <title>Microbial stratification in low pH oxic and suboxic macroscopic growths along an acid mine drainage.</title>
        <authorList>
            <person name="Mendez-Garcia C."/>
            <person name="Mesa V."/>
            <person name="Sprenger R.R."/>
            <person name="Richter M."/>
            <person name="Diez M.S."/>
            <person name="Solano J."/>
            <person name="Bargiela R."/>
            <person name="Golyshina O.V."/>
            <person name="Manteca A."/>
            <person name="Ramos J.L."/>
            <person name="Gallego J.R."/>
            <person name="Llorente I."/>
            <person name="Martins Dos Santos V.A."/>
            <person name="Jensen O.N."/>
            <person name="Pelaez A.I."/>
            <person name="Sanchez J."/>
            <person name="Ferrer M."/>
        </authorList>
    </citation>
    <scope>NUCLEOTIDE SEQUENCE</scope>
</reference>
<evidence type="ECO:0000313" key="3">
    <source>
        <dbReference type="EMBL" id="EQD49682.1"/>
    </source>
</evidence>
<feature type="transmembrane region" description="Helical" evidence="1">
    <location>
        <begin position="19"/>
        <end position="40"/>
    </location>
</feature>
<keyword evidence="1" id="KW-1133">Transmembrane helix</keyword>
<dbReference type="GO" id="GO:0042158">
    <property type="term" value="P:lipoprotein biosynthetic process"/>
    <property type="evidence" value="ECO:0007669"/>
    <property type="project" value="InterPro"/>
</dbReference>
<feature type="domain" description="CN hydrolase" evidence="2">
    <location>
        <begin position="122"/>
        <end position="175"/>
    </location>
</feature>
<feature type="transmembrane region" description="Helical" evidence="1">
    <location>
        <begin position="60"/>
        <end position="81"/>
    </location>
</feature>
<dbReference type="PANTHER" id="PTHR38686">
    <property type="entry name" value="APOLIPOPROTEIN N-ACYLTRANSFERASE"/>
    <property type="match status" value="1"/>
</dbReference>
<accession>T0ZYL7</accession>
<dbReference type="Pfam" id="PF20154">
    <property type="entry name" value="LNT_N"/>
    <property type="match status" value="1"/>
</dbReference>
<feature type="non-terminal residue" evidence="3">
    <location>
        <position position="175"/>
    </location>
</feature>
<evidence type="ECO:0000259" key="2">
    <source>
        <dbReference type="PROSITE" id="PS50263"/>
    </source>
</evidence>
<dbReference type="PROSITE" id="PS50263">
    <property type="entry name" value="CN_HYDROLASE"/>
    <property type="match status" value="1"/>
</dbReference>
<proteinExistence type="predicted"/>
<feature type="transmembrane region" description="Helical" evidence="1">
    <location>
        <begin position="88"/>
        <end position="106"/>
    </location>
</feature>
<protein>
    <submittedName>
        <fullName evidence="3">Apolipoprotein N-acyltransferase</fullName>
    </submittedName>
</protein>
<organism evidence="3">
    <name type="scientific">mine drainage metagenome</name>
    <dbReference type="NCBI Taxonomy" id="410659"/>
    <lineage>
        <taxon>unclassified sequences</taxon>
        <taxon>metagenomes</taxon>
        <taxon>ecological metagenomes</taxon>
    </lineage>
</organism>
<sequence>FIGVAALAAWFAPKGWRRVLLFAAVWMLGDLARQFIGGGFPWNPWASVWALPGLAGEIMLQPVAILGTPGVTGLTVLLAGLPALGRRGWLLGAISLALWAGFGAAWRARPAGPPPGFTAILVQGNVAEGDKWSQARALAIFRRYLDLTSEGVYRADMGHAGAGPKLVIWPETASP</sequence>
<keyword evidence="1" id="KW-0812">Transmembrane</keyword>
<dbReference type="InterPro" id="IPR004563">
    <property type="entry name" value="Apolipo_AcylTrfase"/>
</dbReference>
<dbReference type="GO" id="GO:0016410">
    <property type="term" value="F:N-acyltransferase activity"/>
    <property type="evidence" value="ECO:0007669"/>
    <property type="project" value="InterPro"/>
</dbReference>
<dbReference type="PANTHER" id="PTHR38686:SF1">
    <property type="entry name" value="APOLIPOPROTEIN N-ACYLTRANSFERASE"/>
    <property type="match status" value="1"/>
</dbReference>
<comment type="caution">
    <text evidence="3">The sequence shown here is derived from an EMBL/GenBank/DDBJ whole genome shotgun (WGS) entry which is preliminary data.</text>
</comment>
<dbReference type="GO" id="GO:0016020">
    <property type="term" value="C:membrane"/>
    <property type="evidence" value="ECO:0007669"/>
    <property type="project" value="InterPro"/>
</dbReference>
<keyword evidence="3" id="KW-0449">Lipoprotein</keyword>
<dbReference type="InterPro" id="IPR003010">
    <property type="entry name" value="C-N_Hydrolase"/>
</dbReference>
<keyword evidence="3" id="KW-0012">Acyltransferase</keyword>
<gene>
    <name evidence="3" type="ORF">B2A_07578</name>
</gene>
<reference evidence="3" key="1">
    <citation type="submission" date="2013-08" db="EMBL/GenBank/DDBJ databases">
        <authorList>
            <person name="Mendez C."/>
            <person name="Richter M."/>
            <person name="Ferrer M."/>
            <person name="Sanchez J."/>
        </authorList>
    </citation>
    <scope>NUCLEOTIDE SEQUENCE</scope>
</reference>
<name>T0ZYL7_9ZZZZ</name>